<accession>A0A0F9GL00</accession>
<protein>
    <submittedName>
        <fullName evidence="1">Uncharacterized protein</fullName>
    </submittedName>
</protein>
<dbReference type="EMBL" id="LAZR01019799">
    <property type="protein sequence ID" value="KKL91181.1"/>
    <property type="molecule type" value="Genomic_DNA"/>
</dbReference>
<comment type="caution">
    <text evidence="1">The sequence shown here is derived from an EMBL/GenBank/DDBJ whole genome shotgun (WGS) entry which is preliminary data.</text>
</comment>
<evidence type="ECO:0000313" key="1">
    <source>
        <dbReference type="EMBL" id="KKL91181.1"/>
    </source>
</evidence>
<organism evidence="1">
    <name type="scientific">marine sediment metagenome</name>
    <dbReference type="NCBI Taxonomy" id="412755"/>
    <lineage>
        <taxon>unclassified sequences</taxon>
        <taxon>metagenomes</taxon>
        <taxon>ecological metagenomes</taxon>
    </lineage>
</organism>
<gene>
    <name evidence="1" type="ORF">LCGC14_1897250</name>
</gene>
<name>A0A0F9GL00_9ZZZZ</name>
<dbReference type="AlphaFoldDB" id="A0A0F9GL00"/>
<proteinExistence type="predicted"/>
<sequence length="52" mass="6436">MNGLDFTLLKGEITYRKVEDFNKKHFEFTHFLHKLCKYIDFYTKISIIYKEK</sequence>
<reference evidence="1" key="1">
    <citation type="journal article" date="2015" name="Nature">
        <title>Complex archaea that bridge the gap between prokaryotes and eukaryotes.</title>
        <authorList>
            <person name="Spang A."/>
            <person name="Saw J.H."/>
            <person name="Jorgensen S.L."/>
            <person name="Zaremba-Niedzwiedzka K."/>
            <person name="Martijn J."/>
            <person name="Lind A.E."/>
            <person name="van Eijk R."/>
            <person name="Schleper C."/>
            <person name="Guy L."/>
            <person name="Ettema T.J."/>
        </authorList>
    </citation>
    <scope>NUCLEOTIDE SEQUENCE</scope>
</reference>